<dbReference type="Pfam" id="PF01957">
    <property type="entry name" value="NfeD"/>
    <property type="match status" value="1"/>
</dbReference>
<protein>
    <recommendedName>
        <fullName evidence="6">NfeD-like C-terminal domain-containing protein</fullName>
    </recommendedName>
</protein>
<evidence type="ECO:0000313" key="8">
    <source>
        <dbReference type="Proteomes" id="UP000003781"/>
    </source>
</evidence>
<dbReference type="InterPro" id="IPR052165">
    <property type="entry name" value="Membrane_assoc_protease"/>
</dbReference>
<dbReference type="AlphaFoldDB" id="A3IUF9"/>
<dbReference type="PANTHER" id="PTHR33507:SF3">
    <property type="entry name" value="INNER MEMBRANE PROTEIN YBBJ"/>
    <property type="match status" value="1"/>
</dbReference>
<evidence type="ECO:0000256" key="3">
    <source>
        <dbReference type="ARBA" id="ARBA00022989"/>
    </source>
</evidence>
<keyword evidence="4 5" id="KW-0472">Membrane</keyword>
<feature type="domain" description="NfeD-like C-terminal" evidence="6">
    <location>
        <begin position="91"/>
        <end position="143"/>
    </location>
</feature>
<sequence>MSSSYIPMVSPALLWLIAGAILCFSEAVFPVAFVAFMMGISAIIVAAIALVIPSFPVQVVLWLSLSTISIVGSRRFIPKKKSLNSIVGDAQEGETLTEIPPGKIGRVLYEGNSWQAICADHTISISSNQKVYIINRKGNTLVVLPEFLPSSLD</sequence>
<organism evidence="7 8">
    <name type="scientific">Crocosphaera chwakensis CCY0110</name>
    <dbReference type="NCBI Taxonomy" id="391612"/>
    <lineage>
        <taxon>Bacteria</taxon>
        <taxon>Bacillati</taxon>
        <taxon>Cyanobacteriota</taxon>
        <taxon>Cyanophyceae</taxon>
        <taxon>Oscillatoriophycideae</taxon>
        <taxon>Chroococcales</taxon>
        <taxon>Aphanothecaceae</taxon>
        <taxon>Crocosphaera</taxon>
        <taxon>Crocosphaera chwakensis</taxon>
    </lineage>
</organism>
<comment type="subcellular location">
    <subcellularLocation>
        <location evidence="1">Membrane</location>
        <topology evidence="1">Multi-pass membrane protein</topology>
    </subcellularLocation>
</comment>
<dbReference type="GO" id="GO:0005886">
    <property type="term" value="C:plasma membrane"/>
    <property type="evidence" value="ECO:0007669"/>
    <property type="project" value="TreeGrafter"/>
</dbReference>
<gene>
    <name evidence="7" type="ORF">CY0110_06159</name>
</gene>
<evidence type="ECO:0000313" key="7">
    <source>
        <dbReference type="EMBL" id="EAZ89846.1"/>
    </source>
</evidence>
<evidence type="ECO:0000256" key="5">
    <source>
        <dbReference type="SAM" id="Phobius"/>
    </source>
</evidence>
<name>A3IUF9_9CHRO</name>
<evidence type="ECO:0000259" key="6">
    <source>
        <dbReference type="Pfam" id="PF01957"/>
    </source>
</evidence>
<keyword evidence="8" id="KW-1185">Reference proteome</keyword>
<reference evidence="7 8" key="1">
    <citation type="submission" date="2007-03" db="EMBL/GenBank/DDBJ databases">
        <authorList>
            <person name="Stal L."/>
            <person name="Ferriera S."/>
            <person name="Johnson J."/>
            <person name="Kravitz S."/>
            <person name="Beeson K."/>
            <person name="Sutton G."/>
            <person name="Rogers Y.-H."/>
            <person name="Friedman R."/>
            <person name="Frazier M."/>
            <person name="Venter J.C."/>
        </authorList>
    </citation>
    <scope>NUCLEOTIDE SEQUENCE [LARGE SCALE GENOMIC DNA]</scope>
    <source>
        <strain evidence="7 8">CCY0110</strain>
    </source>
</reference>
<dbReference type="InterPro" id="IPR002810">
    <property type="entry name" value="NfeD-like_C"/>
</dbReference>
<dbReference type="PANTHER" id="PTHR33507">
    <property type="entry name" value="INNER MEMBRANE PROTEIN YBBJ"/>
    <property type="match status" value="1"/>
</dbReference>
<comment type="caution">
    <text evidence="7">The sequence shown here is derived from an EMBL/GenBank/DDBJ whole genome shotgun (WGS) entry which is preliminary data.</text>
</comment>
<keyword evidence="2 5" id="KW-0812">Transmembrane</keyword>
<evidence type="ECO:0000256" key="2">
    <source>
        <dbReference type="ARBA" id="ARBA00022692"/>
    </source>
</evidence>
<dbReference type="OrthoDB" id="425662at2"/>
<evidence type="ECO:0000256" key="1">
    <source>
        <dbReference type="ARBA" id="ARBA00004141"/>
    </source>
</evidence>
<dbReference type="Gene3D" id="2.40.50.140">
    <property type="entry name" value="Nucleic acid-binding proteins"/>
    <property type="match status" value="1"/>
</dbReference>
<dbReference type="InterPro" id="IPR012340">
    <property type="entry name" value="NA-bd_OB-fold"/>
</dbReference>
<feature type="transmembrane region" description="Helical" evidence="5">
    <location>
        <begin position="6"/>
        <end position="24"/>
    </location>
</feature>
<dbReference type="Proteomes" id="UP000003781">
    <property type="component" value="Unassembled WGS sequence"/>
</dbReference>
<keyword evidence="3 5" id="KW-1133">Transmembrane helix</keyword>
<dbReference type="RefSeq" id="WP_008277015.1">
    <property type="nucleotide sequence ID" value="NZ_AAXW01000035.1"/>
</dbReference>
<evidence type="ECO:0000256" key="4">
    <source>
        <dbReference type="ARBA" id="ARBA00023136"/>
    </source>
</evidence>
<dbReference type="eggNOG" id="COG1585">
    <property type="taxonomic scope" value="Bacteria"/>
</dbReference>
<dbReference type="EMBL" id="AAXW01000035">
    <property type="protein sequence ID" value="EAZ89846.1"/>
    <property type="molecule type" value="Genomic_DNA"/>
</dbReference>
<proteinExistence type="predicted"/>
<accession>A3IUF9</accession>